<gene>
    <name evidence="3" type="ORF">SAMN00777080_3164</name>
</gene>
<evidence type="ECO:0000313" key="3">
    <source>
        <dbReference type="EMBL" id="SMD44541.1"/>
    </source>
</evidence>
<evidence type="ECO:0000256" key="1">
    <source>
        <dbReference type="SAM" id="SignalP"/>
    </source>
</evidence>
<dbReference type="InterPro" id="IPR013783">
    <property type="entry name" value="Ig-like_fold"/>
</dbReference>
<dbReference type="Proteomes" id="UP000192333">
    <property type="component" value="Chromosome I"/>
</dbReference>
<dbReference type="InterPro" id="IPR022409">
    <property type="entry name" value="PKD/Chitinase_dom"/>
</dbReference>
<organism evidence="3 4">
    <name type="scientific">Aquiflexum balticum DSM 16537</name>
    <dbReference type="NCBI Taxonomy" id="758820"/>
    <lineage>
        <taxon>Bacteria</taxon>
        <taxon>Pseudomonadati</taxon>
        <taxon>Bacteroidota</taxon>
        <taxon>Cytophagia</taxon>
        <taxon>Cytophagales</taxon>
        <taxon>Cyclobacteriaceae</taxon>
        <taxon>Aquiflexum</taxon>
    </lineage>
</organism>
<dbReference type="OrthoDB" id="1488789at2"/>
<dbReference type="InterPro" id="IPR000601">
    <property type="entry name" value="PKD_dom"/>
</dbReference>
<feature type="chain" id="PRO_5011986494" description="PKD domain-containing protein" evidence="1">
    <location>
        <begin position="22"/>
        <end position="520"/>
    </location>
</feature>
<feature type="signal peptide" evidence="1">
    <location>
        <begin position="1"/>
        <end position="21"/>
    </location>
</feature>
<dbReference type="PROSITE" id="PS51257">
    <property type="entry name" value="PROKAR_LIPOPROTEIN"/>
    <property type="match status" value="1"/>
</dbReference>
<feature type="domain" description="PKD" evidence="2">
    <location>
        <begin position="187"/>
        <end position="240"/>
    </location>
</feature>
<dbReference type="InterPro" id="IPR035986">
    <property type="entry name" value="PKD_dom_sf"/>
</dbReference>
<evidence type="ECO:0000313" key="4">
    <source>
        <dbReference type="Proteomes" id="UP000192333"/>
    </source>
</evidence>
<accession>A0A1W2H6M5</accession>
<keyword evidence="1" id="KW-0732">Signal</keyword>
<keyword evidence="4" id="KW-1185">Reference proteome</keyword>
<dbReference type="STRING" id="758820.SAMN00777080_3164"/>
<dbReference type="Pfam" id="PF18911">
    <property type="entry name" value="PKD_4"/>
    <property type="match status" value="1"/>
</dbReference>
<dbReference type="SMART" id="SM00089">
    <property type="entry name" value="PKD"/>
    <property type="match status" value="1"/>
</dbReference>
<protein>
    <recommendedName>
        <fullName evidence="2">PKD domain-containing protein</fullName>
    </recommendedName>
</protein>
<reference evidence="4" key="1">
    <citation type="submission" date="2017-04" db="EMBL/GenBank/DDBJ databases">
        <authorList>
            <person name="Varghese N."/>
            <person name="Submissions S."/>
        </authorList>
    </citation>
    <scope>NUCLEOTIDE SEQUENCE [LARGE SCALE GENOMIC DNA]</scope>
    <source>
        <strain evidence="4">DSM 16537</strain>
    </source>
</reference>
<name>A0A1W2H6M5_9BACT</name>
<dbReference type="SUPFAM" id="SSF49299">
    <property type="entry name" value="PKD domain"/>
    <property type="match status" value="1"/>
</dbReference>
<proteinExistence type="predicted"/>
<dbReference type="EMBL" id="LT838813">
    <property type="protein sequence ID" value="SMD44541.1"/>
    <property type="molecule type" value="Genomic_DNA"/>
</dbReference>
<dbReference type="PROSITE" id="PS50093">
    <property type="entry name" value="PKD"/>
    <property type="match status" value="1"/>
</dbReference>
<sequence>MKTKLIIILALGLHFILPIHQAISQSCTQNNIFVESFTLRNADGNPFTPNDDYEIGDSVTGQIFITFSGSSTNAYSLKTTYDVYVNGELVVTQGYACLFNQQKVVLNTPVFVNNFTWNWGDIVEVKNVYIRWSTNSNSPCSEVSDGNSQCYFNGAGFVAAMPLFPDFNYIATYCNPSVQFGDLTVGGYPTYDYAWDFDGLGTSTAQNPSFNFPGPGSYDISLTTTDNSGTVRSVTRNITIPVFDILVEITPSMTNSNTGTIKVDMSGGNAPYTIAWQSNPAGISGSVSGISDSYTITDLPSGNYAITVTDSLGCMVTETYFVEWSSLLSQKWDLFEAKFNQNTRSVEIEWIIPNEKIPCQYIIERSETGISNFKDLGRVAGYGYNESFGNYRFNDKTLPATGGRIYYRIRTEDINQKIYMSKVISVLVPEQKGLNESEWLIYPNPLEGNKLTLKFQGLAKNKGDQVHVFISTANGRSIKAFVTDLETIILDDIVRDLPKGILVIEIVDGFKMEIIRVVRK</sequence>
<evidence type="ECO:0000259" key="2">
    <source>
        <dbReference type="PROSITE" id="PS50093"/>
    </source>
</evidence>
<dbReference type="RefSeq" id="WP_157370175.1">
    <property type="nucleotide sequence ID" value="NZ_LT838813.1"/>
</dbReference>
<dbReference type="Gene3D" id="2.60.40.10">
    <property type="entry name" value="Immunoglobulins"/>
    <property type="match status" value="1"/>
</dbReference>
<dbReference type="CDD" id="cd00146">
    <property type="entry name" value="PKD"/>
    <property type="match status" value="1"/>
</dbReference>
<dbReference type="AlphaFoldDB" id="A0A1W2H6M5"/>